<dbReference type="PANTHER" id="PTHR11228:SF7">
    <property type="entry name" value="PQQA PEPTIDE CYCLASE"/>
    <property type="match status" value="1"/>
</dbReference>
<dbReference type="InterPro" id="IPR013785">
    <property type="entry name" value="Aldolase_TIM"/>
</dbReference>
<evidence type="ECO:0000256" key="3">
    <source>
        <dbReference type="ARBA" id="ARBA00022691"/>
    </source>
</evidence>
<dbReference type="Pfam" id="PF13186">
    <property type="entry name" value="SPASM"/>
    <property type="match status" value="1"/>
</dbReference>
<dbReference type="PIRSF" id="PIRSF037420">
    <property type="entry name" value="PQQ_syn_pqqE"/>
    <property type="match status" value="1"/>
</dbReference>
<dbReference type="InterPro" id="IPR050377">
    <property type="entry name" value="Radical_SAM_PqqE_MftC-like"/>
</dbReference>
<dbReference type="SUPFAM" id="SSF102114">
    <property type="entry name" value="Radical SAM enzymes"/>
    <property type="match status" value="1"/>
</dbReference>
<comment type="cofactor">
    <cofactor evidence="1">
        <name>[4Fe-4S] cluster</name>
        <dbReference type="ChEBI" id="CHEBI:49883"/>
    </cofactor>
</comment>
<dbReference type="AlphaFoldDB" id="A0A1W1HKX9"/>
<name>A0A1W1HKX9_9BACT</name>
<evidence type="ECO:0000256" key="1">
    <source>
        <dbReference type="ARBA" id="ARBA00001966"/>
    </source>
</evidence>
<dbReference type="SFLD" id="SFLDG01386">
    <property type="entry name" value="main_SPASM_domain-containing"/>
    <property type="match status" value="1"/>
</dbReference>
<feature type="domain" description="Radical SAM core" evidence="7">
    <location>
        <begin position="30"/>
        <end position="261"/>
    </location>
</feature>
<evidence type="ECO:0000313" key="9">
    <source>
        <dbReference type="Proteomes" id="UP000191931"/>
    </source>
</evidence>
<evidence type="ECO:0000256" key="2">
    <source>
        <dbReference type="ARBA" id="ARBA00022485"/>
    </source>
</evidence>
<dbReference type="InterPro" id="IPR007197">
    <property type="entry name" value="rSAM"/>
</dbReference>
<dbReference type="Gene3D" id="3.20.20.70">
    <property type="entry name" value="Aldolase class I"/>
    <property type="match status" value="1"/>
</dbReference>
<dbReference type="GO" id="GO:0051539">
    <property type="term" value="F:4 iron, 4 sulfur cluster binding"/>
    <property type="evidence" value="ECO:0007669"/>
    <property type="project" value="UniProtKB-KW"/>
</dbReference>
<dbReference type="PANTHER" id="PTHR11228">
    <property type="entry name" value="RADICAL SAM DOMAIN PROTEIN"/>
    <property type="match status" value="1"/>
</dbReference>
<evidence type="ECO:0000313" key="8">
    <source>
        <dbReference type="EMBL" id="SLM33151.1"/>
    </source>
</evidence>
<proteinExistence type="predicted"/>
<dbReference type="InterPro" id="IPR058240">
    <property type="entry name" value="rSAM_sf"/>
</dbReference>
<accession>A0A1W1HKX9</accession>
<keyword evidence="2" id="KW-0004">4Fe-4S</keyword>
<dbReference type="STRING" id="1246637.MTBBW1_900018"/>
<protein>
    <recommendedName>
        <fullName evidence="7">Radical SAM core domain-containing protein</fullName>
    </recommendedName>
</protein>
<reference evidence="8 9" key="1">
    <citation type="submission" date="2017-03" db="EMBL/GenBank/DDBJ databases">
        <authorList>
            <person name="Afonso C.L."/>
            <person name="Miller P.J."/>
            <person name="Scott M.A."/>
            <person name="Spackman E."/>
            <person name="Goraichik I."/>
            <person name="Dimitrov K.M."/>
            <person name="Suarez D.L."/>
            <person name="Swayne D.E."/>
        </authorList>
    </citation>
    <scope>NUCLEOTIDE SEQUENCE [LARGE SCALE GENOMIC DNA]</scope>
    <source>
        <strain evidence="8">PRJEB14757</strain>
    </source>
</reference>
<evidence type="ECO:0000256" key="6">
    <source>
        <dbReference type="ARBA" id="ARBA00023014"/>
    </source>
</evidence>
<dbReference type="SFLD" id="SFLDG01067">
    <property type="entry name" value="SPASM/twitch_domain_containing"/>
    <property type="match status" value="1"/>
</dbReference>
<keyword evidence="5" id="KW-0408">Iron</keyword>
<dbReference type="SFLD" id="SFLDS00029">
    <property type="entry name" value="Radical_SAM"/>
    <property type="match status" value="1"/>
</dbReference>
<keyword evidence="4" id="KW-0479">Metal-binding</keyword>
<keyword evidence="6" id="KW-0411">Iron-sulfur</keyword>
<dbReference type="EMBL" id="FWEV01000337">
    <property type="protein sequence ID" value="SLM33151.1"/>
    <property type="molecule type" value="Genomic_DNA"/>
</dbReference>
<keyword evidence="9" id="KW-1185">Reference proteome</keyword>
<keyword evidence="3" id="KW-0949">S-adenosyl-L-methionine</keyword>
<dbReference type="OrthoDB" id="9782387at2"/>
<dbReference type="InterPro" id="IPR017200">
    <property type="entry name" value="PqqE-like"/>
</dbReference>
<dbReference type="Proteomes" id="UP000191931">
    <property type="component" value="Unassembled WGS sequence"/>
</dbReference>
<sequence length="362" mass="42063">MKYIPKNTFLYREVTNHITIPLGFKKDIPPVSPSVAGLFLTKKCNSRCKICEYWKNKNFHDELTSKDWFEVIDQLKESGIKIINFTADGEIFTRKDAFEIMHYAKQKGLQISVNTNGLVMDRYIDQLLNLNPMQIQISLDAFDDNLYESIRGVSHGFSRVKQGIMDLKHRGYNKISVGSVLTIDNLDELPLLQNFCIEQGFTYRVTAFQFQGFNVDNRQLRNLYRTKGFLHKLDKTIDVLCSKPMNNTEIYLKAIKNYYLEDKYHPLDCIVGHHKIFILPDGDVSLCNMMRKNAVIGNVLSGHSLIELWTSERAKEVRRDIRLKKCPSCWLSCFAEDNIRFSPRHMITQLPYFVKKAVRLLG</sequence>
<dbReference type="CDD" id="cd01335">
    <property type="entry name" value="Radical_SAM"/>
    <property type="match status" value="1"/>
</dbReference>
<evidence type="ECO:0000259" key="7">
    <source>
        <dbReference type="PROSITE" id="PS51918"/>
    </source>
</evidence>
<dbReference type="Pfam" id="PF04055">
    <property type="entry name" value="Radical_SAM"/>
    <property type="match status" value="1"/>
</dbReference>
<evidence type="ECO:0000256" key="4">
    <source>
        <dbReference type="ARBA" id="ARBA00022723"/>
    </source>
</evidence>
<dbReference type="GO" id="GO:0003824">
    <property type="term" value="F:catalytic activity"/>
    <property type="evidence" value="ECO:0007669"/>
    <property type="project" value="InterPro"/>
</dbReference>
<gene>
    <name evidence="8" type="ORF">MTBBW1_900018</name>
</gene>
<organism evidence="8 9">
    <name type="scientific">Desulfamplus magnetovallimortis</name>
    <dbReference type="NCBI Taxonomy" id="1246637"/>
    <lineage>
        <taxon>Bacteria</taxon>
        <taxon>Pseudomonadati</taxon>
        <taxon>Thermodesulfobacteriota</taxon>
        <taxon>Desulfobacteria</taxon>
        <taxon>Desulfobacterales</taxon>
        <taxon>Desulfobacteraceae</taxon>
        <taxon>Desulfamplus</taxon>
    </lineage>
</organism>
<dbReference type="RefSeq" id="WP_080803309.1">
    <property type="nucleotide sequence ID" value="NZ_LT828544.1"/>
</dbReference>
<dbReference type="CDD" id="cd21109">
    <property type="entry name" value="SPASM"/>
    <property type="match status" value="1"/>
</dbReference>
<evidence type="ECO:0000256" key="5">
    <source>
        <dbReference type="ARBA" id="ARBA00023004"/>
    </source>
</evidence>
<dbReference type="InterPro" id="IPR023885">
    <property type="entry name" value="4Fe4S-binding_SPASM_dom"/>
</dbReference>
<dbReference type="GO" id="GO:0046872">
    <property type="term" value="F:metal ion binding"/>
    <property type="evidence" value="ECO:0007669"/>
    <property type="project" value="UniProtKB-KW"/>
</dbReference>
<dbReference type="PROSITE" id="PS51918">
    <property type="entry name" value="RADICAL_SAM"/>
    <property type="match status" value="1"/>
</dbReference>